<gene>
    <name evidence="2" type="ORF">PR048_005064</name>
</gene>
<comment type="caution">
    <text evidence="2">The sequence shown here is derived from an EMBL/GenBank/DDBJ whole genome shotgun (WGS) entry which is preliminary data.</text>
</comment>
<name>A0ABQ9I763_9NEOP</name>
<evidence type="ECO:0000256" key="1">
    <source>
        <dbReference type="SAM" id="MobiDB-lite"/>
    </source>
</evidence>
<feature type="region of interest" description="Disordered" evidence="1">
    <location>
        <begin position="742"/>
        <end position="781"/>
    </location>
</feature>
<dbReference type="EMBL" id="JARBHB010000002">
    <property type="protein sequence ID" value="KAJ8892484.1"/>
    <property type="molecule type" value="Genomic_DNA"/>
</dbReference>
<evidence type="ECO:0000313" key="3">
    <source>
        <dbReference type="Proteomes" id="UP001159363"/>
    </source>
</evidence>
<dbReference type="Proteomes" id="UP001159363">
    <property type="component" value="Chromosome 2"/>
</dbReference>
<evidence type="ECO:0000313" key="2">
    <source>
        <dbReference type="EMBL" id="KAJ8892484.1"/>
    </source>
</evidence>
<keyword evidence="3" id="KW-1185">Reference proteome</keyword>
<protein>
    <submittedName>
        <fullName evidence="2">Uncharacterized protein</fullName>
    </submittedName>
</protein>
<feature type="region of interest" description="Disordered" evidence="1">
    <location>
        <begin position="275"/>
        <end position="295"/>
    </location>
</feature>
<reference evidence="2 3" key="1">
    <citation type="submission" date="2023-02" db="EMBL/GenBank/DDBJ databases">
        <title>LHISI_Scaffold_Assembly.</title>
        <authorList>
            <person name="Stuart O.P."/>
            <person name="Cleave R."/>
            <person name="Magrath M.J.L."/>
            <person name="Mikheyev A.S."/>
        </authorList>
    </citation>
    <scope>NUCLEOTIDE SEQUENCE [LARGE SCALE GENOMIC DNA]</scope>
    <source>
        <strain evidence="2">Daus_M_001</strain>
        <tissue evidence="2">Leg muscle</tissue>
    </source>
</reference>
<proteinExistence type="predicted"/>
<organism evidence="2 3">
    <name type="scientific">Dryococelus australis</name>
    <dbReference type="NCBI Taxonomy" id="614101"/>
    <lineage>
        <taxon>Eukaryota</taxon>
        <taxon>Metazoa</taxon>
        <taxon>Ecdysozoa</taxon>
        <taxon>Arthropoda</taxon>
        <taxon>Hexapoda</taxon>
        <taxon>Insecta</taxon>
        <taxon>Pterygota</taxon>
        <taxon>Neoptera</taxon>
        <taxon>Polyneoptera</taxon>
        <taxon>Phasmatodea</taxon>
        <taxon>Verophasmatodea</taxon>
        <taxon>Anareolatae</taxon>
        <taxon>Phasmatidae</taxon>
        <taxon>Eurycanthinae</taxon>
        <taxon>Dryococelus</taxon>
    </lineage>
</organism>
<sequence>MVNVPDDAVGRRVFSRISRFLHPFIRTVLHTHLASPSSRCSHTEDVPGCGRISPWTRSERRVLTAWRQLLGAKQPVIRTNQFFDRTQALPWTPAGHPLLATARLRRCGSQVKTSIPGRVTPGFAHFGIVTDDAVGRREFSGISRFPRPCIPALLHSGLISPSSALNTSRSLKSSWPREGAKTAGGTASRRASSMLYYLEPNFTVALSELSPAMLPYVEPHWTGQAEPNCADAAAHRYWVGRRSAKVRCRQEALARTHEARPQGRVKGDRALHNRFPAGVSRGDGTGAPSGCRPAQRLEEGNIPVVGRRPNMGRAVAGPDCTPLTQVVGKGGVCPALRNCPGSAVLTVTNPASSTSPFCDGVVADGAARALCVRPLASLRRLSIVFACPCGGNTIHSAWRDVHLSALSKITVAHYCCPSHLRCANRVECRRRTQTVYRLVTVEQTPIIHASKMASLASNMSGRHWPINACSVLPSRQAAYRSQSDTRAVPSASRSQPVPHVAIQGAAIFSLTDDQAAATVRISHPQHGHCRQRLRCDVLIPRATYMHVWRVLLSLWISSAAECQEFVSGAAQAFLTGNAPEDSRGGKLHCLRLFSLPGFSQTVDSSDNTATRHIARLPPTPPPPHISYSFSLSFRHVKLLLIKTPQPLGSALPTRQLTIPSRQHCFNDHLVRYRLHLATAVLGSFSSPLCFASHSPDSYEAFAAVIPLPHVLTLLATQLYVAVTLVSLPSKVVALSRRELRRARGRTRRHAAPPEKEQILENILPDNAKQRDSLKQPRPFKT</sequence>
<accession>A0ABQ9I763</accession>